<organism evidence="1 2">
    <name type="scientific">Caerostris darwini</name>
    <dbReference type="NCBI Taxonomy" id="1538125"/>
    <lineage>
        <taxon>Eukaryota</taxon>
        <taxon>Metazoa</taxon>
        <taxon>Ecdysozoa</taxon>
        <taxon>Arthropoda</taxon>
        <taxon>Chelicerata</taxon>
        <taxon>Arachnida</taxon>
        <taxon>Araneae</taxon>
        <taxon>Araneomorphae</taxon>
        <taxon>Entelegynae</taxon>
        <taxon>Araneoidea</taxon>
        <taxon>Araneidae</taxon>
        <taxon>Caerostris</taxon>
    </lineage>
</organism>
<keyword evidence="2" id="KW-1185">Reference proteome</keyword>
<protein>
    <submittedName>
        <fullName evidence="1">Uncharacterized protein</fullName>
    </submittedName>
</protein>
<dbReference type="Proteomes" id="UP001054837">
    <property type="component" value="Unassembled WGS sequence"/>
</dbReference>
<evidence type="ECO:0000313" key="1">
    <source>
        <dbReference type="EMBL" id="GIX69780.1"/>
    </source>
</evidence>
<accession>A0AAV4MD67</accession>
<dbReference type="AlphaFoldDB" id="A0AAV4MD67"/>
<proteinExistence type="predicted"/>
<sequence>MKYNQNLGSGIDILVVTFRVCSHMMPKYETTLNVFPGDINTPLPASNCLWKRNFDHPSEFQFLEEFNIRRGGGGKAIESEWSRKFGFYARFEFRWSGFSNHVSRGRNATSGELGVPSQKYLTFVVCVAAVPRRKYLKK</sequence>
<gene>
    <name evidence="1" type="ORF">CDAR_614261</name>
</gene>
<dbReference type="EMBL" id="BPLQ01000304">
    <property type="protein sequence ID" value="GIX69780.1"/>
    <property type="molecule type" value="Genomic_DNA"/>
</dbReference>
<name>A0AAV4MD67_9ARAC</name>
<evidence type="ECO:0000313" key="2">
    <source>
        <dbReference type="Proteomes" id="UP001054837"/>
    </source>
</evidence>
<reference evidence="1 2" key="1">
    <citation type="submission" date="2021-06" db="EMBL/GenBank/DDBJ databases">
        <title>Caerostris darwini draft genome.</title>
        <authorList>
            <person name="Kono N."/>
            <person name="Arakawa K."/>
        </authorList>
    </citation>
    <scope>NUCLEOTIDE SEQUENCE [LARGE SCALE GENOMIC DNA]</scope>
</reference>
<comment type="caution">
    <text evidence="1">The sequence shown here is derived from an EMBL/GenBank/DDBJ whole genome shotgun (WGS) entry which is preliminary data.</text>
</comment>